<keyword evidence="3 5" id="KW-0418">Kinase</keyword>
<reference evidence="5" key="1">
    <citation type="submission" date="2022-03" db="EMBL/GenBank/DDBJ databases">
        <title>Gramella crocea sp. nov., isolated from activated sludge of a seafood processing plant.</title>
        <authorList>
            <person name="Zhang X."/>
        </authorList>
    </citation>
    <scope>NUCLEOTIDE SEQUENCE</scope>
    <source>
        <strain evidence="5">YJ019</strain>
    </source>
</reference>
<name>A0A9X1V1E2_9FLAO</name>
<gene>
    <name evidence="5" type="ORF">ML462_04475</name>
</gene>
<dbReference type="AlphaFoldDB" id="A0A9X1V1E2"/>
<comment type="caution">
    <text evidence="5">The sequence shown here is derived from an EMBL/GenBank/DDBJ whole genome shotgun (WGS) entry which is preliminary data.</text>
</comment>
<dbReference type="InterPro" id="IPR029056">
    <property type="entry name" value="Ribokinase-like"/>
</dbReference>
<evidence type="ECO:0000256" key="2">
    <source>
        <dbReference type="ARBA" id="ARBA00022679"/>
    </source>
</evidence>
<keyword evidence="6" id="KW-1185">Reference proteome</keyword>
<dbReference type="Gene3D" id="3.40.1190.20">
    <property type="match status" value="1"/>
</dbReference>
<evidence type="ECO:0000313" key="5">
    <source>
        <dbReference type="EMBL" id="MCH4822420.1"/>
    </source>
</evidence>
<dbReference type="Pfam" id="PF00294">
    <property type="entry name" value="PfkB"/>
    <property type="match status" value="2"/>
</dbReference>
<protein>
    <submittedName>
        <fullName evidence="5">Sugar kinase</fullName>
    </submittedName>
</protein>
<feature type="domain" description="Carbohydrate kinase PfkB" evidence="4">
    <location>
        <begin position="1"/>
        <end position="207"/>
    </location>
</feature>
<dbReference type="RefSeq" id="WP_240712550.1">
    <property type="nucleotide sequence ID" value="NZ_JAKVTV010000001.1"/>
</dbReference>
<accession>A0A9X1V1E2</accession>
<evidence type="ECO:0000256" key="1">
    <source>
        <dbReference type="ARBA" id="ARBA00010688"/>
    </source>
</evidence>
<sequence>MKSIVAFGEMMMRLSPPGHLRFFQANEFEVSYSGAEFNTLASLQRWGLSTQFVTKLPDNDFGNKAISEISRYQVGSDHIVQGGNRLGIYFLEKGSAIRHSKVIYDRAESAVAQIEKDDIDWTKVFSNASWFHWSGITPGISAEAARECLKACKIARKMGLKISCDLNYRSTLWKWGKQPNEVLPEILGITNVILGDLATLFKMLGKKEIKPDYKKPETLKVFYDEILNSCPHLEFLPTTLRYSESASHQKIGGIMYASGKLITSEVKEILPVVDRLGTGDAFMAGIIYGLHKNLDYPEILDFSVATSAYKHTMTGDINIASLEEIYAIMKGDLSALIKR</sequence>
<feature type="domain" description="Carbohydrate kinase PfkB" evidence="4">
    <location>
        <begin position="272"/>
        <end position="318"/>
    </location>
</feature>
<evidence type="ECO:0000259" key="4">
    <source>
        <dbReference type="Pfam" id="PF00294"/>
    </source>
</evidence>
<dbReference type="InterPro" id="IPR052700">
    <property type="entry name" value="Carb_kinase_PfkB-like"/>
</dbReference>
<dbReference type="PANTHER" id="PTHR43320:SF2">
    <property type="entry name" value="2-DEHYDRO-3-DEOXYGLUCONOKINASE_2-DEHYDRO-3-DEOXYGALACTONOKINASE"/>
    <property type="match status" value="1"/>
</dbReference>
<comment type="similarity">
    <text evidence="1">Belongs to the carbohydrate kinase PfkB family.</text>
</comment>
<dbReference type="GO" id="GO:0016301">
    <property type="term" value="F:kinase activity"/>
    <property type="evidence" value="ECO:0007669"/>
    <property type="project" value="UniProtKB-KW"/>
</dbReference>
<proteinExistence type="inferred from homology"/>
<evidence type="ECO:0000256" key="3">
    <source>
        <dbReference type="ARBA" id="ARBA00022777"/>
    </source>
</evidence>
<dbReference type="Proteomes" id="UP001139226">
    <property type="component" value="Unassembled WGS sequence"/>
</dbReference>
<dbReference type="SUPFAM" id="SSF53613">
    <property type="entry name" value="Ribokinase-like"/>
    <property type="match status" value="1"/>
</dbReference>
<evidence type="ECO:0000313" key="6">
    <source>
        <dbReference type="Proteomes" id="UP001139226"/>
    </source>
</evidence>
<dbReference type="EMBL" id="JAKVTV010000001">
    <property type="protein sequence ID" value="MCH4822420.1"/>
    <property type="molecule type" value="Genomic_DNA"/>
</dbReference>
<dbReference type="PANTHER" id="PTHR43320">
    <property type="entry name" value="SUGAR KINASE"/>
    <property type="match status" value="1"/>
</dbReference>
<keyword evidence="2" id="KW-0808">Transferase</keyword>
<dbReference type="CDD" id="cd01166">
    <property type="entry name" value="KdgK"/>
    <property type="match status" value="1"/>
</dbReference>
<organism evidence="5 6">
    <name type="scientific">Christiangramia lutea</name>
    <dbReference type="NCBI Taxonomy" id="1607951"/>
    <lineage>
        <taxon>Bacteria</taxon>
        <taxon>Pseudomonadati</taxon>
        <taxon>Bacteroidota</taxon>
        <taxon>Flavobacteriia</taxon>
        <taxon>Flavobacteriales</taxon>
        <taxon>Flavobacteriaceae</taxon>
        <taxon>Christiangramia</taxon>
    </lineage>
</organism>
<dbReference type="InterPro" id="IPR011611">
    <property type="entry name" value="PfkB_dom"/>
</dbReference>